<protein>
    <submittedName>
        <fullName evidence="1">Uncharacterized protein</fullName>
    </submittedName>
</protein>
<comment type="caution">
    <text evidence="1">The sequence shown here is derived from an EMBL/GenBank/DDBJ whole genome shotgun (WGS) entry which is preliminary data.</text>
</comment>
<name>A0A4Z2F9F0_9TELE</name>
<dbReference type="EMBL" id="SRLO01001492">
    <property type="protein sequence ID" value="TNN37414.1"/>
    <property type="molecule type" value="Genomic_DNA"/>
</dbReference>
<dbReference type="Proteomes" id="UP000314294">
    <property type="component" value="Unassembled WGS sequence"/>
</dbReference>
<dbReference type="AlphaFoldDB" id="A0A4Z2F9F0"/>
<accession>A0A4Z2F9F0</accession>
<keyword evidence="2" id="KW-1185">Reference proteome</keyword>
<proteinExistence type="predicted"/>
<organism evidence="1 2">
    <name type="scientific">Liparis tanakae</name>
    <name type="common">Tanaka's snailfish</name>
    <dbReference type="NCBI Taxonomy" id="230148"/>
    <lineage>
        <taxon>Eukaryota</taxon>
        <taxon>Metazoa</taxon>
        <taxon>Chordata</taxon>
        <taxon>Craniata</taxon>
        <taxon>Vertebrata</taxon>
        <taxon>Euteleostomi</taxon>
        <taxon>Actinopterygii</taxon>
        <taxon>Neopterygii</taxon>
        <taxon>Teleostei</taxon>
        <taxon>Neoteleostei</taxon>
        <taxon>Acanthomorphata</taxon>
        <taxon>Eupercaria</taxon>
        <taxon>Perciformes</taxon>
        <taxon>Cottioidei</taxon>
        <taxon>Cottales</taxon>
        <taxon>Liparidae</taxon>
        <taxon>Liparis</taxon>
    </lineage>
</organism>
<evidence type="ECO:0000313" key="2">
    <source>
        <dbReference type="Proteomes" id="UP000314294"/>
    </source>
</evidence>
<evidence type="ECO:0000313" key="1">
    <source>
        <dbReference type="EMBL" id="TNN37414.1"/>
    </source>
</evidence>
<reference evidence="1 2" key="1">
    <citation type="submission" date="2019-03" db="EMBL/GenBank/DDBJ databases">
        <title>First draft genome of Liparis tanakae, snailfish: a comprehensive survey of snailfish specific genes.</title>
        <authorList>
            <person name="Kim W."/>
            <person name="Song I."/>
            <person name="Jeong J.-H."/>
            <person name="Kim D."/>
            <person name="Kim S."/>
            <person name="Ryu S."/>
            <person name="Song J.Y."/>
            <person name="Lee S.K."/>
        </authorList>
    </citation>
    <scope>NUCLEOTIDE SEQUENCE [LARGE SCALE GENOMIC DNA]</scope>
    <source>
        <tissue evidence="1">Muscle</tissue>
    </source>
</reference>
<gene>
    <name evidence="1" type="ORF">EYF80_052418</name>
</gene>
<sequence length="139" mass="14796">MTPVMTSPSCEVERRQAEQPADGVALGPVLLRQEQAEAFGAVVRRAPGGPGGVDLGVREVYNDFLVVGEQAGEVSEGEAVLGGLLEARVLLPRVVGQFDKVAQHVGLHRHAAHHAMPVQDLYAENKEVNINSPVFNVAV</sequence>